<sequence>MAAEPPLVVPDVLLAVDTSSLKGLLEAILARLRLSEASLSELQNERQLDLPKQGLVARIDKLELEVDALLNDEIPGVDGAGNCPSPRSLRWESCMEDLRQGISRCEARIEETEGCVREMHEATQQNAHDFELLQARLNGLGRSVDMRFAETGGKVDQLSEVVEEHASDIEDLKVKMQEAFNSLQKLDLSNLKEEMDAALRRMERRLFDEMQELSAELREKQERTRQELDKVVSRFRTQLNDLVESALENMRHSLGQKVLMLDTNDEMVAAGTTKHCISCFKDRSQSPGRGTIGTDGHVYHHAQEAKEGEDAEPQERPTSAKRYGISTAVAAREPSARLGRACQPRPVSSRGRNPERYDVMLENYSRMLARGNDKSIGKLVGILQQCYRVIRRLCAPVEAIDKGSTSLTCAVGIPCSCRSCGC</sequence>
<dbReference type="OrthoDB" id="418531at2759"/>
<proteinExistence type="predicted"/>
<feature type="non-terminal residue" evidence="2">
    <location>
        <position position="422"/>
    </location>
</feature>
<evidence type="ECO:0000313" key="2">
    <source>
        <dbReference type="EMBL" id="CAE7419960.1"/>
    </source>
</evidence>
<feature type="coiled-coil region" evidence="1">
    <location>
        <begin position="25"/>
        <end position="72"/>
    </location>
</feature>
<feature type="coiled-coil region" evidence="1">
    <location>
        <begin position="155"/>
        <end position="234"/>
    </location>
</feature>
<evidence type="ECO:0000313" key="3">
    <source>
        <dbReference type="Proteomes" id="UP000601435"/>
    </source>
</evidence>
<accession>A0A812R408</accession>
<dbReference type="EMBL" id="CAJNJA010018309">
    <property type="protein sequence ID" value="CAE7419960.1"/>
    <property type="molecule type" value="Genomic_DNA"/>
</dbReference>
<dbReference type="Proteomes" id="UP000601435">
    <property type="component" value="Unassembled WGS sequence"/>
</dbReference>
<name>A0A812R408_9DINO</name>
<keyword evidence="1" id="KW-0175">Coiled coil</keyword>
<dbReference type="AlphaFoldDB" id="A0A812R408"/>
<comment type="caution">
    <text evidence="2">The sequence shown here is derived from an EMBL/GenBank/DDBJ whole genome shotgun (WGS) entry which is preliminary data.</text>
</comment>
<organism evidence="2 3">
    <name type="scientific">Symbiodinium necroappetens</name>
    <dbReference type="NCBI Taxonomy" id="1628268"/>
    <lineage>
        <taxon>Eukaryota</taxon>
        <taxon>Sar</taxon>
        <taxon>Alveolata</taxon>
        <taxon>Dinophyceae</taxon>
        <taxon>Suessiales</taxon>
        <taxon>Symbiodiniaceae</taxon>
        <taxon>Symbiodinium</taxon>
    </lineage>
</organism>
<reference evidence="2" key="1">
    <citation type="submission" date="2021-02" db="EMBL/GenBank/DDBJ databases">
        <authorList>
            <person name="Dougan E. K."/>
            <person name="Rhodes N."/>
            <person name="Thang M."/>
            <person name="Chan C."/>
        </authorList>
    </citation>
    <scope>NUCLEOTIDE SEQUENCE</scope>
</reference>
<keyword evidence="3" id="KW-1185">Reference proteome</keyword>
<gene>
    <name evidence="2" type="ORF">SNEC2469_LOCUS11529</name>
</gene>
<evidence type="ECO:0000256" key="1">
    <source>
        <dbReference type="SAM" id="Coils"/>
    </source>
</evidence>
<protein>
    <submittedName>
        <fullName evidence="2">Uncharacterized protein</fullName>
    </submittedName>
</protein>